<dbReference type="SMART" id="SM00248">
    <property type="entry name" value="ANK"/>
    <property type="match status" value="5"/>
</dbReference>
<gene>
    <name evidence="4" type="ORF">ACJRO7_020399</name>
</gene>
<dbReference type="EMBL" id="JBJKBG010000005">
    <property type="protein sequence ID" value="KAL3738997.1"/>
    <property type="molecule type" value="Genomic_DNA"/>
</dbReference>
<feature type="transmembrane region" description="Helical" evidence="3">
    <location>
        <begin position="396"/>
        <end position="417"/>
    </location>
</feature>
<dbReference type="PROSITE" id="PS50297">
    <property type="entry name" value="ANK_REP_REGION"/>
    <property type="match status" value="4"/>
</dbReference>
<evidence type="ECO:0008006" key="6">
    <source>
        <dbReference type="Google" id="ProtNLM"/>
    </source>
</evidence>
<feature type="region of interest" description="Disordered" evidence="2">
    <location>
        <begin position="216"/>
        <end position="235"/>
    </location>
</feature>
<dbReference type="PANTHER" id="PTHR24128:SF61">
    <property type="entry name" value="ANKYRIN REPEAT-CONTAINING PROTEIN BDA1-LIKE"/>
    <property type="match status" value="1"/>
</dbReference>
<sequence length="536" mass="59261">MERRMLEAARKGNVHELEDLISSNELILEEMDLEGAGHTPLHVACVAGHLDFVRELLKRMPKLAEKVNTDGFSPLHIAAARGDVEIVRELLTVGPHLCSVKGRERRIPLHYAAANGKVDVMKVLLAASPESVEETTAREETMLHLAVKNNRFDAVVVLVDHLKQHKKEQVINWKDHKGNTALHLAAAGKNFEVVNFLLFKHDVEFEVVEVNAVNNSGLTPLDVSTPSRREAGDREIREILVRAGAEHGRGRSNLPASSPVPDDNNFDGANSHQAAGEEPVKDAPQSSPRSQLKNSNEEKESFGDIRNALLVVAALIASATYQSVLQPPKIIEVAHNSSNNPNSIDRSNNPNSITEVAHNRSNNPNPNNSMTEDPSQKSMTEDHSQKSMTEYYGAGLVYALFLGGNTLGFVVSVQMIICLTKDIQGRDGTRLLPLKLPLRLSLVAMVLTYFCFTLSLLFSKMGGKSPSKKALRLLPLMISFVLLLMQRWLAIATDFFLEWLVGLPLLGDIYKLDMYRLDEGPKNKDLENKDKSCGCK</sequence>
<feature type="region of interest" description="Disordered" evidence="2">
    <location>
        <begin position="242"/>
        <end position="301"/>
    </location>
</feature>
<reference evidence="4 5" key="1">
    <citation type="submission" date="2024-11" db="EMBL/GenBank/DDBJ databases">
        <title>Chromosome-level genome assembly of Eucalyptus globulus Labill. provides insights into its genome evolution.</title>
        <authorList>
            <person name="Li X."/>
        </authorList>
    </citation>
    <scope>NUCLEOTIDE SEQUENCE [LARGE SCALE GENOMIC DNA]</scope>
    <source>
        <strain evidence="4">CL2024</strain>
        <tissue evidence="4">Fresh tender leaves</tissue>
    </source>
</reference>
<name>A0ABD3KN74_EUCGL</name>
<dbReference type="PANTHER" id="PTHR24128">
    <property type="entry name" value="HOMEOBOX PROTEIN WARIAI"/>
    <property type="match status" value="1"/>
</dbReference>
<comment type="caution">
    <text evidence="4">The sequence shown here is derived from an EMBL/GenBank/DDBJ whole genome shotgun (WGS) entry which is preliminary data.</text>
</comment>
<dbReference type="Proteomes" id="UP001634007">
    <property type="component" value="Unassembled WGS sequence"/>
</dbReference>
<feature type="repeat" description="ANK" evidence="1">
    <location>
        <begin position="70"/>
        <end position="94"/>
    </location>
</feature>
<feature type="compositionally biased region" description="Polar residues" evidence="2">
    <location>
        <begin position="336"/>
        <end position="354"/>
    </location>
</feature>
<keyword evidence="5" id="KW-1185">Reference proteome</keyword>
<evidence type="ECO:0000256" key="3">
    <source>
        <dbReference type="SAM" id="Phobius"/>
    </source>
</evidence>
<organism evidence="4 5">
    <name type="scientific">Eucalyptus globulus</name>
    <name type="common">Tasmanian blue gum</name>
    <dbReference type="NCBI Taxonomy" id="34317"/>
    <lineage>
        <taxon>Eukaryota</taxon>
        <taxon>Viridiplantae</taxon>
        <taxon>Streptophyta</taxon>
        <taxon>Embryophyta</taxon>
        <taxon>Tracheophyta</taxon>
        <taxon>Spermatophyta</taxon>
        <taxon>Magnoliopsida</taxon>
        <taxon>eudicotyledons</taxon>
        <taxon>Gunneridae</taxon>
        <taxon>Pentapetalae</taxon>
        <taxon>rosids</taxon>
        <taxon>malvids</taxon>
        <taxon>Myrtales</taxon>
        <taxon>Myrtaceae</taxon>
        <taxon>Myrtoideae</taxon>
        <taxon>Eucalypteae</taxon>
        <taxon>Eucalyptus</taxon>
    </lineage>
</organism>
<dbReference type="Pfam" id="PF12796">
    <property type="entry name" value="Ank_2"/>
    <property type="match status" value="2"/>
</dbReference>
<evidence type="ECO:0000256" key="2">
    <source>
        <dbReference type="SAM" id="MobiDB-lite"/>
    </source>
</evidence>
<feature type="compositionally biased region" description="Polar residues" evidence="2">
    <location>
        <begin position="284"/>
        <end position="294"/>
    </location>
</feature>
<feature type="transmembrane region" description="Helical" evidence="3">
    <location>
        <begin position="470"/>
        <end position="489"/>
    </location>
</feature>
<accession>A0ABD3KN74</accession>
<keyword evidence="3" id="KW-1133">Transmembrane helix</keyword>
<keyword evidence="1" id="KW-0040">ANK repeat</keyword>
<evidence type="ECO:0000256" key="1">
    <source>
        <dbReference type="PROSITE-ProRule" id="PRU00023"/>
    </source>
</evidence>
<dbReference type="Gene3D" id="1.25.40.20">
    <property type="entry name" value="Ankyrin repeat-containing domain"/>
    <property type="match status" value="2"/>
</dbReference>
<feature type="compositionally biased region" description="Low complexity" evidence="2">
    <location>
        <begin position="359"/>
        <end position="369"/>
    </location>
</feature>
<feature type="region of interest" description="Disordered" evidence="2">
    <location>
        <begin position="336"/>
        <end position="384"/>
    </location>
</feature>
<feature type="repeat" description="ANK" evidence="1">
    <location>
        <begin position="36"/>
        <end position="59"/>
    </location>
</feature>
<feature type="repeat" description="ANK" evidence="1">
    <location>
        <begin position="177"/>
        <end position="198"/>
    </location>
</feature>
<dbReference type="AlphaFoldDB" id="A0ABD3KN74"/>
<dbReference type="InterPro" id="IPR002110">
    <property type="entry name" value="Ankyrin_rpt"/>
</dbReference>
<feature type="transmembrane region" description="Helical" evidence="3">
    <location>
        <begin position="437"/>
        <end position="458"/>
    </location>
</feature>
<evidence type="ECO:0000313" key="5">
    <source>
        <dbReference type="Proteomes" id="UP001634007"/>
    </source>
</evidence>
<evidence type="ECO:0000313" key="4">
    <source>
        <dbReference type="EMBL" id="KAL3738997.1"/>
    </source>
</evidence>
<dbReference type="InterPro" id="IPR036770">
    <property type="entry name" value="Ankyrin_rpt-contain_sf"/>
</dbReference>
<keyword evidence="3" id="KW-0812">Transmembrane</keyword>
<feature type="repeat" description="ANK" evidence="1">
    <location>
        <begin position="104"/>
        <end position="125"/>
    </location>
</feature>
<dbReference type="PROSITE" id="PS50088">
    <property type="entry name" value="ANK_REPEAT"/>
    <property type="match status" value="4"/>
</dbReference>
<dbReference type="SUPFAM" id="SSF48403">
    <property type="entry name" value="Ankyrin repeat"/>
    <property type="match status" value="1"/>
</dbReference>
<proteinExistence type="predicted"/>
<feature type="compositionally biased region" description="Polar residues" evidence="2">
    <location>
        <begin position="216"/>
        <end position="226"/>
    </location>
</feature>
<protein>
    <recommendedName>
        <fullName evidence="6">PGG domain-containing protein</fullName>
    </recommendedName>
</protein>
<keyword evidence="3" id="KW-0472">Membrane</keyword>